<feature type="transmembrane region" description="Helical" evidence="3">
    <location>
        <begin position="29"/>
        <end position="49"/>
    </location>
</feature>
<feature type="domain" description="Calcineurin-like phosphoesterase" evidence="4">
    <location>
        <begin position="145"/>
        <end position="311"/>
    </location>
</feature>
<dbReference type="GO" id="GO:0016020">
    <property type="term" value="C:membrane"/>
    <property type="evidence" value="ECO:0007669"/>
    <property type="project" value="GOC"/>
</dbReference>
<dbReference type="InterPro" id="IPR029052">
    <property type="entry name" value="Metallo-depent_PP-like"/>
</dbReference>
<dbReference type="Pfam" id="PF00149">
    <property type="entry name" value="Metallophos"/>
    <property type="match status" value="1"/>
</dbReference>
<dbReference type="PANTHER" id="PTHR31302:SF31">
    <property type="entry name" value="PHOSPHODIESTERASE YAEI"/>
    <property type="match status" value="1"/>
</dbReference>
<reference evidence="6" key="1">
    <citation type="submission" date="2017-12" db="EMBL/GenBank/DDBJ databases">
        <title>First report on the novel genomospecies/subspecies of Pectobacterium carotovorum in Russia.</title>
        <authorList>
            <person name="Shirshikov F.V."/>
            <person name="Miroshnikov K."/>
            <person name="Toshakov S.V."/>
            <person name="Kabanova A.P."/>
            <person name="Barannik A.P."/>
            <person name="Shneider M."/>
            <person name="Ignatov A.N."/>
            <person name="Miroshnikov K.A."/>
        </authorList>
    </citation>
    <scope>NUCLEOTIDE SEQUENCE [LARGE SCALE GENOMIC DNA]</scope>
    <source>
        <strain evidence="6">F131</strain>
    </source>
</reference>
<organism evidence="6">
    <name type="scientific">Pectobacterium versatile</name>
    <dbReference type="NCBI Taxonomy" id="2488639"/>
    <lineage>
        <taxon>Bacteria</taxon>
        <taxon>Pseudomonadati</taxon>
        <taxon>Pseudomonadota</taxon>
        <taxon>Gammaproteobacteria</taxon>
        <taxon>Enterobacterales</taxon>
        <taxon>Pectobacteriaceae</taxon>
        <taxon>Pectobacterium</taxon>
    </lineage>
</organism>
<keyword evidence="9" id="KW-1185">Reference proteome</keyword>
<reference evidence="5 9" key="3">
    <citation type="submission" date="2024-03" db="EMBL/GenBank/DDBJ databases">
        <title>Analysis of soft rot Pectobacteriaceae population diversity in US potato growing regions between 2016 and 2022.</title>
        <authorList>
            <person name="Ma X."/>
            <person name="Zhang X."/>
            <person name="Stodghill P."/>
            <person name="Rioux R."/>
            <person name="Babler B."/>
            <person name="Shrestha S."/>
            <person name="Babler B."/>
            <person name="Rivedal H."/>
            <person name="Frost K."/>
            <person name="Hao J."/>
            <person name="Secor G."/>
            <person name="Swingle B."/>
        </authorList>
    </citation>
    <scope>NUCLEOTIDE SEQUENCE [LARGE SCALE GENOMIC DNA]</scope>
    <source>
        <strain evidence="5 9">UMSS2</strain>
    </source>
</reference>
<dbReference type="AlphaFoldDB" id="A0A855MGT2"/>
<sequence>MFHLWTLAPALYVSLFFIRRLTLSFARKIGFVVLVILACEFHLISHLVYGNMFSPEWPRPVMIAQGWLFVSAVLFACLLLFRDVAALLARWLFRYRIPFLPSAMPLLILALGVSAFGVMQAIRVPNVRTVTITIPNLPSAFDGTRIVQLADLHSSRLHPREWVEQVVNKANALQPDLIVLTGDMFDGYVSQRYADVEPLRYLRARDGIYAITGNHEYYFKYRSWMSAWESLNIPFLLNAHVCIERDGQSLVLAGVTDEAAIKEGEVGPDIARALEGTQPSDTIILLDHRPGNALVNARHGVNLQLSGHTHGGMIRGLDIAIKPANNGFISGLYRVGEMNLYVSNGAGLWNGFPVRLGRPAEITHIVLNKG</sequence>
<evidence type="ECO:0000313" key="9">
    <source>
        <dbReference type="Proteomes" id="UP001313132"/>
    </source>
</evidence>
<keyword evidence="3" id="KW-0472">Membrane</keyword>
<dbReference type="Gene3D" id="3.60.21.10">
    <property type="match status" value="1"/>
</dbReference>
<dbReference type="EMBL" id="PDVW01000012">
    <property type="protein sequence ID" value="POY49769.1"/>
    <property type="molecule type" value="Genomic_DNA"/>
</dbReference>
<keyword evidence="2" id="KW-0378">Hydrolase</keyword>
<keyword evidence="3" id="KW-1133">Transmembrane helix</keyword>
<dbReference type="CDD" id="cd07385">
    <property type="entry name" value="MPP_YkuE_C"/>
    <property type="match status" value="1"/>
</dbReference>
<dbReference type="GO" id="GO:0046872">
    <property type="term" value="F:metal ion binding"/>
    <property type="evidence" value="ECO:0007669"/>
    <property type="project" value="UniProtKB-KW"/>
</dbReference>
<dbReference type="InterPro" id="IPR004843">
    <property type="entry name" value="Calcineurin-like_PHP"/>
</dbReference>
<feature type="transmembrane region" description="Helical" evidence="3">
    <location>
        <begin position="6"/>
        <end position="22"/>
    </location>
</feature>
<accession>A0A855MGT2</accession>
<proteinExistence type="predicted"/>
<dbReference type="RefSeq" id="WP_103971658.1">
    <property type="nucleotide sequence ID" value="NZ_CAKLIJ010000007.1"/>
</dbReference>
<evidence type="ECO:0000313" key="7">
    <source>
        <dbReference type="EMBL" id="QPK15719.1"/>
    </source>
</evidence>
<dbReference type="Proteomes" id="UP000237284">
    <property type="component" value="Chromosome"/>
</dbReference>
<protein>
    <submittedName>
        <fullName evidence="6">Metallophosphoesterase</fullName>
    </submittedName>
</protein>
<feature type="transmembrane region" description="Helical" evidence="3">
    <location>
        <begin position="61"/>
        <end position="81"/>
    </location>
</feature>
<dbReference type="Proteomes" id="UP001313132">
    <property type="component" value="Unassembled WGS sequence"/>
</dbReference>
<dbReference type="EMBL" id="CP065030">
    <property type="protein sequence ID" value="QPK15719.1"/>
    <property type="molecule type" value="Genomic_DNA"/>
</dbReference>
<keyword evidence="3" id="KW-0812">Transmembrane</keyword>
<dbReference type="GO" id="GO:0008758">
    <property type="term" value="F:UDP-2,3-diacylglucosamine hydrolase activity"/>
    <property type="evidence" value="ECO:0007669"/>
    <property type="project" value="TreeGrafter"/>
</dbReference>
<gene>
    <name evidence="7" type="ORF">F131LOC_020880</name>
    <name evidence="6" type="ORF">F131LOC_02419</name>
    <name evidence="5" type="ORF">WCT63_09120</name>
</gene>
<dbReference type="PANTHER" id="PTHR31302">
    <property type="entry name" value="TRANSMEMBRANE PROTEIN WITH METALLOPHOSPHOESTERASE DOMAIN-RELATED"/>
    <property type="match status" value="1"/>
</dbReference>
<evidence type="ECO:0000313" key="8">
    <source>
        <dbReference type="Proteomes" id="UP000237284"/>
    </source>
</evidence>
<name>A0A855MGT2_9GAMM</name>
<reference evidence="7 8" key="2">
    <citation type="submission" date="2020-11" db="EMBL/GenBank/DDBJ databases">
        <title>Complete genome sequence of Pectobacterium versatile F131.</title>
        <authorList>
            <person name="Shirshikov F.V."/>
            <person name="Miroshnikov K."/>
            <person name="Toshakov S.V."/>
            <person name="Kabanova A.P."/>
            <person name="Barannik A.P."/>
            <person name="Shneider M."/>
            <person name="Ignatov A.N."/>
            <person name="Miroshnikov K.A."/>
            <person name="Mikhailova Y.V."/>
            <person name="Shelenkov A."/>
            <person name="Yanushevich Y.G."/>
            <person name="Evseev P.V."/>
        </authorList>
    </citation>
    <scope>NUCLEOTIDE SEQUENCE [LARGE SCALE GENOMIC DNA]</scope>
    <source>
        <strain evidence="7 8">F131</strain>
    </source>
</reference>
<evidence type="ECO:0000256" key="1">
    <source>
        <dbReference type="ARBA" id="ARBA00022723"/>
    </source>
</evidence>
<evidence type="ECO:0000313" key="6">
    <source>
        <dbReference type="EMBL" id="POY49769.1"/>
    </source>
</evidence>
<evidence type="ECO:0000256" key="3">
    <source>
        <dbReference type="SAM" id="Phobius"/>
    </source>
</evidence>
<evidence type="ECO:0000313" key="5">
    <source>
        <dbReference type="EMBL" id="MEI7102608.1"/>
    </source>
</evidence>
<dbReference type="GO" id="GO:0009245">
    <property type="term" value="P:lipid A biosynthetic process"/>
    <property type="evidence" value="ECO:0007669"/>
    <property type="project" value="TreeGrafter"/>
</dbReference>
<evidence type="ECO:0000256" key="2">
    <source>
        <dbReference type="ARBA" id="ARBA00022801"/>
    </source>
</evidence>
<dbReference type="SUPFAM" id="SSF56300">
    <property type="entry name" value="Metallo-dependent phosphatases"/>
    <property type="match status" value="1"/>
</dbReference>
<dbReference type="EMBL" id="JBBBON010000007">
    <property type="protein sequence ID" value="MEI7102608.1"/>
    <property type="molecule type" value="Genomic_DNA"/>
</dbReference>
<dbReference type="InterPro" id="IPR051158">
    <property type="entry name" value="Metallophosphoesterase_sf"/>
</dbReference>
<feature type="transmembrane region" description="Helical" evidence="3">
    <location>
        <begin position="102"/>
        <end position="122"/>
    </location>
</feature>
<keyword evidence="1" id="KW-0479">Metal-binding</keyword>
<evidence type="ECO:0000259" key="4">
    <source>
        <dbReference type="Pfam" id="PF00149"/>
    </source>
</evidence>